<dbReference type="Gene3D" id="2.60.40.1930">
    <property type="match status" value="1"/>
</dbReference>
<reference evidence="2 3" key="1">
    <citation type="submission" date="2019-01" db="EMBL/GenBank/DDBJ databases">
        <title>Muriicola soli sp. nov., isolated from soil.</title>
        <authorList>
            <person name="Kang H.J."/>
            <person name="Kim S.B."/>
        </authorList>
    </citation>
    <scope>NUCLEOTIDE SEQUENCE [LARGE SCALE GENOMIC DNA]</scope>
    <source>
        <strain evidence="2 3">MMS17-SY002</strain>
    </source>
</reference>
<protein>
    <submittedName>
        <fullName evidence="2">Uncharacterized protein</fullName>
    </submittedName>
</protein>
<accession>A0A411E6A7</accession>
<dbReference type="KEGG" id="mur:EQY75_00440"/>
<evidence type="ECO:0000313" key="3">
    <source>
        <dbReference type="Proteomes" id="UP000290889"/>
    </source>
</evidence>
<dbReference type="EMBL" id="CP035544">
    <property type="protein sequence ID" value="QBA63158.1"/>
    <property type="molecule type" value="Genomic_DNA"/>
</dbReference>
<dbReference type="OrthoDB" id="679547at2"/>
<sequence length="482" mass="55270">MKYLLLSFFFFTFSYLKAQPPSELDNLLPAFEMYSELPREVVFVHLNKSVYIKGEGIGFKAYVLEKGSKKRSLETKNLYCVIQDSLGRDVKKQLIRIENGVGSGLIRLDSTFTTGSYRFKAYTNWMRNFSEPNYFEQNLTIIDPDKTEEIVAEEKELQIDAQFLPESGHALVGVNAIYGVVIKDEKGFGFPFLEGKVEDTAGKVVAIFKLNSFGIGRFALIPKQGTNYFATFRINNQDFKIPVDYIEKQGVSCTVQDLRDKLGLIINARLNEERQKNQRFLLSIHNGDSIKAVDISFAEQQQVIKVFPKKDLYPGINVFTLFNQAGTPVFERLYFNHEGIVTHEITRPEHSFDNDSIQVSFSVKGIDPKYWNSLSVSVLPEKTEAYKGHHNLPSYTLLTPYLRGPVENAAYYFTDQTPRKAYELDNLLLTQGWSSYQWNTIKISLRSIFSILKRVSHIKLRLMKKGQTIILSLRLLTMNLNL</sequence>
<evidence type="ECO:0000313" key="2">
    <source>
        <dbReference type="EMBL" id="QBA63158.1"/>
    </source>
</evidence>
<keyword evidence="3" id="KW-1185">Reference proteome</keyword>
<gene>
    <name evidence="2" type="ORF">EQY75_00440</name>
</gene>
<keyword evidence="1" id="KW-0732">Signal</keyword>
<dbReference type="AlphaFoldDB" id="A0A411E6A7"/>
<feature type="chain" id="PRO_5019150575" evidence="1">
    <location>
        <begin position="19"/>
        <end position="482"/>
    </location>
</feature>
<dbReference type="RefSeq" id="WP_129601877.1">
    <property type="nucleotide sequence ID" value="NZ_CP035544.1"/>
</dbReference>
<name>A0A411E6A7_9FLAO</name>
<evidence type="ECO:0000256" key="1">
    <source>
        <dbReference type="SAM" id="SignalP"/>
    </source>
</evidence>
<proteinExistence type="predicted"/>
<feature type="signal peptide" evidence="1">
    <location>
        <begin position="1"/>
        <end position="18"/>
    </location>
</feature>
<dbReference type="Proteomes" id="UP000290889">
    <property type="component" value="Chromosome"/>
</dbReference>
<organism evidence="2 3">
    <name type="scientific">Muriicola soli</name>
    <dbReference type="NCBI Taxonomy" id="2507538"/>
    <lineage>
        <taxon>Bacteria</taxon>
        <taxon>Pseudomonadati</taxon>
        <taxon>Bacteroidota</taxon>
        <taxon>Flavobacteriia</taxon>
        <taxon>Flavobacteriales</taxon>
        <taxon>Flavobacteriaceae</taxon>
        <taxon>Muriicola</taxon>
    </lineage>
</organism>